<name>A0A0G1KX49_9BACT</name>
<dbReference type="Proteomes" id="UP000034006">
    <property type="component" value="Unassembled WGS sequence"/>
</dbReference>
<sequence>MTNKIDLSIITISYNTKQIMRDCLDSIIKHTKGIDYEIIAVDNGSKDGSVEMLREYSRQNSEVILVDAKDNIGFGRGNNLGAKRAKGKYLLFLNSDTLIFDNALKEAVETVKNHPSSGAYSCRLLNLDRSFQPSGGHFPSFWNVIAWQLFIDDLPFVGELIPSFHPKQSQYDRNKNMDWVTGAFMIVRKDIFNLVGGFDKNIFMYTEEMELCFRMAKLGHPTFYSNKPAIIHLGGASGGSYLALTLEIKNMLYFWKKHMPVWQLPFIKVSFWIGSLLRLLIFGIIKGDEKARKAYFHALGFIL</sequence>
<feature type="transmembrane region" description="Helical" evidence="1">
    <location>
        <begin position="266"/>
        <end position="285"/>
    </location>
</feature>
<proteinExistence type="predicted"/>
<keyword evidence="1" id="KW-0472">Membrane</keyword>
<comment type="caution">
    <text evidence="3">The sequence shown here is derived from an EMBL/GenBank/DDBJ whole genome shotgun (WGS) entry which is preliminary data.</text>
</comment>
<reference evidence="3 4" key="1">
    <citation type="journal article" date="2015" name="Nature">
        <title>rRNA introns, odd ribosomes, and small enigmatic genomes across a large radiation of phyla.</title>
        <authorList>
            <person name="Brown C.T."/>
            <person name="Hug L.A."/>
            <person name="Thomas B.C."/>
            <person name="Sharon I."/>
            <person name="Castelle C.J."/>
            <person name="Singh A."/>
            <person name="Wilkins M.J."/>
            <person name="Williams K.H."/>
            <person name="Banfield J.F."/>
        </authorList>
    </citation>
    <scope>NUCLEOTIDE SEQUENCE [LARGE SCALE GENOMIC DNA]</scope>
</reference>
<dbReference type="Pfam" id="PF00535">
    <property type="entry name" value="Glycos_transf_2"/>
    <property type="match status" value="1"/>
</dbReference>
<dbReference type="PANTHER" id="PTHR43179:SF7">
    <property type="entry name" value="RHAMNOSYLTRANSFERASE WBBL"/>
    <property type="match status" value="1"/>
</dbReference>
<dbReference type="InterPro" id="IPR029044">
    <property type="entry name" value="Nucleotide-diphossugar_trans"/>
</dbReference>
<evidence type="ECO:0000313" key="4">
    <source>
        <dbReference type="Proteomes" id="UP000034006"/>
    </source>
</evidence>
<feature type="domain" description="Glycosyltransferase 2-like" evidence="2">
    <location>
        <begin position="8"/>
        <end position="147"/>
    </location>
</feature>
<accession>A0A0G1KX49</accession>
<dbReference type="Gene3D" id="3.90.550.10">
    <property type="entry name" value="Spore Coat Polysaccharide Biosynthesis Protein SpsA, Chain A"/>
    <property type="match status" value="1"/>
</dbReference>
<dbReference type="PANTHER" id="PTHR43179">
    <property type="entry name" value="RHAMNOSYLTRANSFERASE WBBL"/>
    <property type="match status" value="1"/>
</dbReference>
<organism evidence="3 4">
    <name type="scientific">Candidatus Collierbacteria bacterium GW2011_GWB2_44_22</name>
    <dbReference type="NCBI Taxonomy" id="1618387"/>
    <lineage>
        <taxon>Bacteria</taxon>
        <taxon>Candidatus Collieribacteriota</taxon>
    </lineage>
</organism>
<dbReference type="SUPFAM" id="SSF53448">
    <property type="entry name" value="Nucleotide-diphospho-sugar transferases"/>
    <property type="match status" value="1"/>
</dbReference>
<dbReference type="EMBL" id="LCIH01000001">
    <property type="protein sequence ID" value="KKT52514.1"/>
    <property type="molecule type" value="Genomic_DNA"/>
</dbReference>
<dbReference type="STRING" id="1618387.UW44_C0001G0066"/>
<evidence type="ECO:0000313" key="3">
    <source>
        <dbReference type="EMBL" id="KKT52514.1"/>
    </source>
</evidence>
<keyword evidence="1" id="KW-0812">Transmembrane</keyword>
<dbReference type="AlphaFoldDB" id="A0A0G1KX49"/>
<evidence type="ECO:0000256" key="1">
    <source>
        <dbReference type="SAM" id="Phobius"/>
    </source>
</evidence>
<keyword evidence="1" id="KW-1133">Transmembrane helix</keyword>
<protein>
    <recommendedName>
        <fullName evidence="2">Glycosyltransferase 2-like domain-containing protein</fullName>
    </recommendedName>
</protein>
<dbReference type="InterPro" id="IPR001173">
    <property type="entry name" value="Glyco_trans_2-like"/>
</dbReference>
<evidence type="ECO:0000259" key="2">
    <source>
        <dbReference type="Pfam" id="PF00535"/>
    </source>
</evidence>
<dbReference type="CDD" id="cd04186">
    <property type="entry name" value="GT_2_like_c"/>
    <property type="match status" value="1"/>
</dbReference>
<gene>
    <name evidence="3" type="ORF">UW44_C0001G0066</name>
</gene>